<comment type="function">
    <text evidence="1">Plays a role in nonsense-mediated mRNA decay.</text>
</comment>
<feature type="compositionally biased region" description="Polar residues" evidence="2">
    <location>
        <begin position="695"/>
        <end position="708"/>
    </location>
</feature>
<sequence length="1043" mass="114854">MASPTATTQSPAPVADTAALLEKLENGWKHAQRQRALIYKQLDRIEKLGKDGEGAMNGFDLVEEALPNFRLSCLQIIMADVLFAKENNVEEILWATHIYVAKTYRKVISNLHGDFIVLRRKVTKLYHTFLKTSQSFYRAYLQRFCGSYKMKDLERVAQVVKFDTPIEEVVPVKDADPEVQKAVDLSFHKTLIYLGDLSRYRTLLRPQDRTYEPALTYYALASELMPESGHGYHQAAVIYSEINDRLGLVYSLYRALACDKPHPLAQKNLEREFRDLREPKQGSARPGGLHDPVEAMVSWFVKLHAYYFQGDEFTASKEMEAEVDNRLTRTLKSGAGANTDNVLLKMVLVNITAYVVGKQRVQAEWTDAKSRSCQTILRLNVRTIESLSKLLRDQLLDLIQQKASPDSVGAAQSAHDGKKETKFTAAFHRILPLFRVYMAWLCFYSPELTDFRVFLEPQFGSMCKVLAHTLTLSLEWLKNGPDAEQSVRWLFPEDEETVGIRCLNGPELDDGCRLRYDALKLQPKPRADEVPGADFSPDTAAWIRLFDVALCALRLAGHSPFPIIFSNGSFSYVEQGATHAVAPPPAAQVPEIEAVAPAAMGPVPQNVAPLPQPVEKTVAQVPVLAEAESEEAYSSDEEFFPTKNTKASTAGPHRPEPAVEPLETASTSEYPVDTMMSKLINEFLTPPELSAGRQKPQQETSYGMGSRTANDIWAPYTTSSPTPGSATSKAFPSLPWGYFLPADAQGTGARNLPRVQSGGSGWHSRSGSGGSAIPAPNTAQVSNPLTLPVHQLDGSSATFPFTNQYAQDWLAQSGRDAKARDSLALQARNIREVWAKPEQNSASHGRKPSGSSSPWSPSGGPWQPQNERGAASGGQTSPFSSGFAFSAESSMPQVNSPRGIPPVQPQGQTVQPQGQAHRSWVETAQTSTMYGNKVPSAGGLGYMYGPPRWNAAPPGFSSQRAGLDPSMTDGQSNTGELTSPRAYGGEQPGGSSGQPVWTSWVTDNERELVQATREDVLRRAWASAEAAHAEWTRYFGMERNQRP</sequence>
<dbReference type="PANTHER" id="PTHR15696:SF36">
    <property type="entry name" value="NONSENSE-MEDIATED MRNA DECAY FACTOR"/>
    <property type="match status" value="1"/>
</dbReference>
<protein>
    <recommendedName>
        <fullName evidence="1">Nonsense-mediated mRNA decay factor</fullName>
    </recommendedName>
</protein>
<evidence type="ECO:0000313" key="5">
    <source>
        <dbReference type="EMBL" id="KAK1756087.1"/>
    </source>
</evidence>
<evidence type="ECO:0000256" key="2">
    <source>
        <dbReference type="SAM" id="MobiDB-lite"/>
    </source>
</evidence>
<evidence type="ECO:0000259" key="3">
    <source>
        <dbReference type="Pfam" id="PF10373"/>
    </source>
</evidence>
<dbReference type="GO" id="GO:0005634">
    <property type="term" value="C:nucleus"/>
    <property type="evidence" value="ECO:0007669"/>
    <property type="project" value="UniProtKB-SubCell"/>
</dbReference>
<feature type="domain" description="DNA/RNA-binding" evidence="3">
    <location>
        <begin position="214"/>
        <end position="505"/>
    </location>
</feature>
<keyword evidence="6" id="KW-1185">Reference proteome</keyword>
<dbReference type="Pfam" id="PF10374">
    <property type="entry name" value="EST1"/>
    <property type="match status" value="1"/>
</dbReference>
<organism evidence="5 6">
    <name type="scientific">Echria macrotheca</name>
    <dbReference type="NCBI Taxonomy" id="438768"/>
    <lineage>
        <taxon>Eukaryota</taxon>
        <taxon>Fungi</taxon>
        <taxon>Dikarya</taxon>
        <taxon>Ascomycota</taxon>
        <taxon>Pezizomycotina</taxon>
        <taxon>Sordariomycetes</taxon>
        <taxon>Sordariomycetidae</taxon>
        <taxon>Sordariales</taxon>
        <taxon>Schizotheciaceae</taxon>
        <taxon>Echria</taxon>
    </lineage>
</organism>
<keyword evidence="1" id="KW-0539">Nucleus</keyword>
<dbReference type="Pfam" id="PF10373">
    <property type="entry name" value="EST1_DNA_bind"/>
    <property type="match status" value="1"/>
</dbReference>
<dbReference type="AlphaFoldDB" id="A0AAJ0F6V2"/>
<comment type="subcellular location">
    <subcellularLocation>
        <location evidence="1">Nucleus</location>
    </subcellularLocation>
</comment>
<proteinExistence type="predicted"/>
<accession>A0AAJ0F6V2</accession>
<dbReference type="SUPFAM" id="SSF48452">
    <property type="entry name" value="TPR-like"/>
    <property type="match status" value="1"/>
</dbReference>
<reference evidence="5" key="1">
    <citation type="submission" date="2023-06" db="EMBL/GenBank/DDBJ databases">
        <title>Genome-scale phylogeny and comparative genomics of the fungal order Sordariales.</title>
        <authorList>
            <consortium name="Lawrence Berkeley National Laboratory"/>
            <person name="Hensen N."/>
            <person name="Bonometti L."/>
            <person name="Westerberg I."/>
            <person name="Brannstrom I.O."/>
            <person name="Guillou S."/>
            <person name="Cros-Aarteil S."/>
            <person name="Calhoun S."/>
            <person name="Haridas S."/>
            <person name="Kuo A."/>
            <person name="Mondo S."/>
            <person name="Pangilinan J."/>
            <person name="Riley R."/>
            <person name="Labutti K."/>
            <person name="Andreopoulos B."/>
            <person name="Lipzen A."/>
            <person name="Chen C."/>
            <person name="Yanf M."/>
            <person name="Daum C."/>
            <person name="Ng V."/>
            <person name="Clum A."/>
            <person name="Steindorff A."/>
            <person name="Ohm R."/>
            <person name="Martin F."/>
            <person name="Silar P."/>
            <person name="Natvig D."/>
            <person name="Lalanne C."/>
            <person name="Gautier V."/>
            <person name="Ament-Velasquez S.L."/>
            <person name="Kruys A."/>
            <person name="Hutchinson M.I."/>
            <person name="Powell A.J."/>
            <person name="Barry K."/>
            <person name="Miller A.N."/>
            <person name="Grigoriev I.V."/>
            <person name="Debuchy R."/>
            <person name="Gladieux P."/>
            <person name="Thoren M.H."/>
            <person name="Johannesson H."/>
        </authorList>
    </citation>
    <scope>NUCLEOTIDE SEQUENCE</scope>
    <source>
        <strain evidence="5">PSN4</strain>
    </source>
</reference>
<feature type="region of interest" description="Disordered" evidence="2">
    <location>
        <begin position="749"/>
        <end position="782"/>
    </location>
</feature>
<evidence type="ECO:0000313" key="6">
    <source>
        <dbReference type="Proteomes" id="UP001239445"/>
    </source>
</evidence>
<gene>
    <name evidence="5" type="ORF">QBC47DRAFT_400989</name>
</gene>
<feature type="domain" description="Telomerase activating protein Est1-like N-terminal" evidence="4">
    <location>
        <begin position="88"/>
        <end position="204"/>
    </location>
</feature>
<dbReference type="Proteomes" id="UP001239445">
    <property type="component" value="Unassembled WGS sequence"/>
</dbReference>
<evidence type="ECO:0000259" key="4">
    <source>
        <dbReference type="Pfam" id="PF10374"/>
    </source>
</evidence>
<feature type="compositionally biased region" description="Low complexity" evidence="2">
    <location>
        <begin position="848"/>
        <end position="865"/>
    </location>
</feature>
<feature type="compositionally biased region" description="Acidic residues" evidence="2">
    <location>
        <begin position="627"/>
        <end position="639"/>
    </location>
</feature>
<name>A0AAJ0F6V2_9PEZI</name>
<feature type="region of interest" description="Disordered" evidence="2">
    <location>
        <begin position="627"/>
        <end position="664"/>
    </location>
</feature>
<dbReference type="InterPro" id="IPR019458">
    <property type="entry name" value="Est1-like_N"/>
</dbReference>
<dbReference type="GO" id="GO:0000184">
    <property type="term" value="P:nuclear-transcribed mRNA catabolic process, nonsense-mediated decay"/>
    <property type="evidence" value="ECO:0007669"/>
    <property type="project" value="UniProtKB-KW"/>
</dbReference>
<dbReference type="InterPro" id="IPR011990">
    <property type="entry name" value="TPR-like_helical_dom_sf"/>
</dbReference>
<feature type="region of interest" description="Disordered" evidence="2">
    <location>
        <begin position="834"/>
        <end position="920"/>
    </location>
</feature>
<evidence type="ECO:0000256" key="1">
    <source>
        <dbReference type="RuleBase" id="RU369098"/>
    </source>
</evidence>
<feature type="compositionally biased region" description="Low complexity" evidence="2">
    <location>
        <begin position="877"/>
        <end position="890"/>
    </location>
</feature>
<dbReference type="InterPro" id="IPR018834">
    <property type="entry name" value="DNA/RNA-bd_Est1-type"/>
</dbReference>
<keyword evidence="1" id="KW-0866">Nonsense-mediated mRNA decay</keyword>
<dbReference type="PANTHER" id="PTHR15696">
    <property type="entry name" value="SMG-7 SUPPRESSOR WITH MORPHOLOGICAL EFFECT ON GENITALIA PROTEIN 7"/>
    <property type="match status" value="1"/>
</dbReference>
<feature type="region of interest" description="Disordered" evidence="2">
    <location>
        <begin position="686"/>
        <end position="708"/>
    </location>
</feature>
<dbReference type="Gene3D" id="1.25.40.10">
    <property type="entry name" value="Tetratricopeptide repeat domain"/>
    <property type="match status" value="1"/>
</dbReference>
<dbReference type="EMBL" id="MU839832">
    <property type="protein sequence ID" value="KAK1756087.1"/>
    <property type="molecule type" value="Genomic_DNA"/>
</dbReference>
<feature type="compositionally biased region" description="Polar residues" evidence="2">
    <location>
        <begin position="968"/>
        <end position="977"/>
    </location>
</feature>
<comment type="caution">
    <text evidence="5">The sequence shown here is derived from an EMBL/GenBank/DDBJ whole genome shotgun (WGS) entry which is preliminary data.</text>
</comment>
<dbReference type="InterPro" id="IPR045153">
    <property type="entry name" value="Est1/Ebs1-like"/>
</dbReference>
<feature type="compositionally biased region" description="Low complexity" evidence="2">
    <location>
        <begin position="905"/>
        <end position="915"/>
    </location>
</feature>
<feature type="region of interest" description="Disordered" evidence="2">
    <location>
        <begin position="953"/>
        <end position="998"/>
    </location>
</feature>